<name>A0A840V5Z3_9BACT</name>
<proteinExistence type="predicted"/>
<accession>A0A840V5Z3</accession>
<evidence type="ECO:0000313" key="2">
    <source>
        <dbReference type="EMBL" id="MBB5350208.1"/>
    </source>
</evidence>
<dbReference type="SUPFAM" id="SSF49899">
    <property type="entry name" value="Concanavalin A-like lectins/glucanases"/>
    <property type="match status" value="1"/>
</dbReference>
<dbReference type="PANTHER" id="PTHR43143">
    <property type="entry name" value="METALLOPHOSPHOESTERASE, CALCINEURIN SUPERFAMILY"/>
    <property type="match status" value="1"/>
</dbReference>
<gene>
    <name evidence="2" type="ORF">HNR46_000432</name>
</gene>
<dbReference type="InterPro" id="IPR011049">
    <property type="entry name" value="Serralysin-like_metalloprot_C"/>
</dbReference>
<dbReference type="Gene3D" id="2.150.10.10">
    <property type="entry name" value="Serralysin-like metalloprotease, C-terminal"/>
    <property type="match status" value="1"/>
</dbReference>
<dbReference type="SUPFAM" id="SSF51120">
    <property type="entry name" value="beta-Roll"/>
    <property type="match status" value="1"/>
</dbReference>
<evidence type="ECO:0000259" key="1">
    <source>
        <dbReference type="Pfam" id="PF00149"/>
    </source>
</evidence>
<evidence type="ECO:0000313" key="3">
    <source>
        <dbReference type="Proteomes" id="UP000557717"/>
    </source>
</evidence>
<dbReference type="Gene3D" id="2.60.120.200">
    <property type="match status" value="1"/>
</dbReference>
<dbReference type="AlphaFoldDB" id="A0A840V5Z3"/>
<dbReference type="Proteomes" id="UP000557717">
    <property type="component" value="Unassembled WGS sequence"/>
</dbReference>
<dbReference type="InterPro" id="IPR013320">
    <property type="entry name" value="ConA-like_dom_sf"/>
</dbReference>
<dbReference type="InterPro" id="IPR004843">
    <property type="entry name" value="Calcineurin-like_PHP"/>
</dbReference>
<feature type="domain" description="Calcineurin-like phosphoesterase" evidence="1">
    <location>
        <begin position="70"/>
        <end position="264"/>
    </location>
</feature>
<comment type="caution">
    <text evidence="2">The sequence shown here is derived from an EMBL/GenBank/DDBJ whole genome shotgun (WGS) entry which is preliminary data.</text>
</comment>
<organism evidence="2 3">
    <name type="scientific">Haloferula luteola</name>
    <dbReference type="NCBI Taxonomy" id="595692"/>
    <lineage>
        <taxon>Bacteria</taxon>
        <taxon>Pseudomonadati</taxon>
        <taxon>Verrucomicrobiota</taxon>
        <taxon>Verrucomicrobiia</taxon>
        <taxon>Verrucomicrobiales</taxon>
        <taxon>Verrucomicrobiaceae</taxon>
        <taxon>Haloferula</taxon>
    </lineage>
</organism>
<protein>
    <submittedName>
        <fullName evidence="2">Ca2+-binding RTX toxin-like protein</fullName>
    </submittedName>
</protein>
<dbReference type="GO" id="GO:0016787">
    <property type="term" value="F:hydrolase activity"/>
    <property type="evidence" value="ECO:0007669"/>
    <property type="project" value="InterPro"/>
</dbReference>
<dbReference type="RefSeq" id="WP_184015353.1">
    <property type="nucleotide sequence ID" value="NZ_JACHFD010000002.1"/>
</dbReference>
<keyword evidence="3" id="KW-1185">Reference proteome</keyword>
<sequence>MTSRSIHRGWARLAHHATRTCLTTLLLSTTLPSALSEEIRSFGVVFLPDTQFYSRYATEAEGDQFLNRYGSNPFEAQTAWLADNLRELEIPMVAHLGDIVDQVSLWPQWNHATIAMRTLDDAGISYSILAGNHDVLDQSSWDTGRNLSNEPFRTYFPLSRARQQSTFGGMDPRGFHQYHIFEFQGQRFLNLALSWNASLTALRWAQDIIDTHPELPVILTTHELLGVDSDGVTAKSTSYGDYLWENLIRKNDQIFMAIGGHHHGSAHRVRQNDEGHDVLEVVADYQMSYQGGNGYLRLCEFDLTHNEIRSMTFSPWVPTKPEATINEFDRAVLDDASNEYVTPMNFAERFAGFAGTLASGPANRDEPLIETVRKKILAEYEEPEAATPMTPFDSEDYPHNGDQTLAHWRFDSGQSGTTVATDTEIPDLSEQSNNPLVRSALTDGAELGDLLWSDERHALSAANGSVQFLGNTSAGWGKSFFKTLQEAPLNSEFLRNGYTVEAIFKIHADWTRGNNSWMNVMTRDGNRGNLSGWSGGDAESTPLLFSISNLREIQWEPTTYTSWGYQARTNWSGEIMPEVWTHVAIVNEPGSHNSTMYVAGAPVLRNVNGADGIAGFSQQSWVIGAGLWGSNRTDGFFGSISEIRVSKSALRSDQWLTARKNRIVGNGGRETLVGTDRDDQVFQNAAADTLSGGAGRDTFVYQSQRDGMDTIIDFEPMMDRINITRLLNDLGYAGDDPVGDGQIRFIDSTRGALVQIVNPSRPGTFRNLILLQGTSLGAIDPAFTLIY</sequence>
<dbReference type="EMBL" id="JACHFD010000002">
    <property type="protein sequence ID" value="MBB5350208.1"/>
    <property type="molecule type" value="Genomic_DNA"/>
</dbReference>
<dbReference type="Gene3D" id="3.60.21.10">
    <property type="match status" value="1"/>
</dbReference>
<reference evidence="2 3" key="1">
    <citation type="submission" date="2020-08" db="EMBL/GenBank/DDBJ databases">
        <title>Genomic Encyclopedia of Type Strains, Phase IV (KMG-IV): sequencing the most valuable type-strain genomes for metagenomic binning, comparative biology and taxonomic classification.</title>
        <authorList>
            <person name="Goeker M."/>
        </authorList>
    </citation>
    <scope>NUCLEOTIDE SEQUENCE [LARGE SCALE GENOMIC DNA]</scope>
    <source>
        <strain evidence="2 3">YC6886</strain>
    </source>
</reference>
<dbReference type="InterPro" id="IPR051918">
    <property type="entry name" value="STPP_CPPED1"/>
</dbReference>
<dbReference type="Pfam" id="PF00149">
    <property type="entry name" value="Metallophos"/>
    <property type="match status" value="1"/>
</dbReference>
<dbReference type="InterPro" id="IPR029052">
    <property type="entry name" value="Metallo-depent_PP-like"/>
</dbReference>
<dbReference type="PANTHER" id="PTHR43143:SF5">
    <property type="entry name" value="SECRETED PROTEIN"/>
    <property type="match status" value="1"/>
</dbReference>
<dbReference type="SUPFAM" id="SSF56300">
    <property type="entry name" value="Metallo-dependent phosphatases"/>
    <property type="match status" value="1"/>
</dbReference>